<sequence length="136" mass="15996">MLLLLIFISLGIGRWSVNYATLKQREKEQDLLRVGLIYQNAIFQYYNNSPGGVKDLPEKLEDLLKDPRSLEVRRYMRKLEKDPISQHSFEVVRNSSGKIIGVHSPSDQTTIKKSKFPEKIKYFEGSRTYRDWIFKI</sequence>
<reference evidence="1 2" key="2">
    <citation type="submission" date="2020-09" db="EMBL/GenBank/DDBJ databases">
        <authorList>
            <person name="Chen F.-J."/>
            <person name="Lee Y.-T."/>
        </authorList>
    </citation>
    <scope>NUCLEOTIDE SEQUENCE [LARGE SCALE GENOMIC DNA]</scope>
    <source>
        <strain evidence="1 2">AS39</strain>
    </source>
</reference>
<dbReference type="AlphaFoldDB" id="A0A7H2VCJ4"/>
<dbReference type="EMBL" id="CP061646">
    <property type="protein sequence ID" value="QNX74077.1"/>
    <property type="molecule type" value="Genomic_DNA"/>
</dbReference>
<organism evidence="1 2">
    <name type="scientific">Acinetobacter seifertii</name>
    <dbReference type="NCBI Taxonomy" id="1530123"/>
    <lineage>
        <taxon>Bacteria</taxon>
        <taxon>Pseudomonadati</taxon>
        <taxon>Pseudomonadota</taxon>
        <taxon>Gammaproteobacteria</taxon>
        <taxon>Moraxellales</taxon>
        <taxon>Moraxellaceae</taxon>
        <taxon>Acinetobacter</taxon>
        <taxon>Acinetobacter calcoaceticus/baumannii complex</taxon>
    </lineage>
</organism>
<name>A0A7H2VCJ4_9GAMM</name>
<dbReference type="Proteomes" id="UP000516666">
    <property type="component" value="Chromosome"/>
</dbReference>
<proteinExistence type="predicted"/>
<evidence type="ECO:0000313" key="1">
    <source>
        <dbReference type="EMBL" id="QNX74077.1"/>
    </source>
</evidence>
<evidence type="ECO:0000313" key="2">
    <source>
        <dbReference type="Proteomes" id="UP000516666"/>
    </source>
</evidence>
<gene>
    <name evidence="1" type="ORF">IC776_05750</name>
</gene>
<protein>
    <submittedName>
        <fullName evidence="1">Type II secretion system protein</fullName>
    </submittedName>
</protein>
<accession>A0A7H2VCJ4</accession>
<reference evidence="2" key="1">
    <citation type="submission" date="2020-09" db="EMBL/GenBank/DDBJ databases">
        <title>Clinical and molecular characterization of Acinetobacter seifertii in Taiwan.</title>
        <authorList>
            <person name="Li L.-H."/>
            <person name="Yang Y.-S."/>
            <person name="Sun J.-R."/>
            <person name="Huang T.-W."/>
            <person name="Huang W.-C."/>
            <person name="Wang Y.-C."/>
            <person name="Kuo T.-H."/>
            <person name="Kuo S.-C."/>
            <person name="Chen T.-L."/>
        </authorList>
    </citation>
    <scope>NUCLEOTIDE SEQUENCE [LARGE SCALE GENOMIC DNA]</scope>
    <source>
        <strain evidence="2">AS39</strain>
    </source>
</reference>